<comment type="subcellular location">
    <subcellularLocation>
        <location evidence="1">Membrane</location>
        <topology evidence="1">Single-pass membrane protein</topology>
    </subcellularLocation>
</comment>
<dbReference type="Gene3D" id="2.60.40.60">
    <property type="entry name" value="Cadherins"/>
    <property type="match status" value="12"/>
</dbReference>
<name>A0ABT7PRP5_9BACT</name>
<dbReference type="EMBL" id="JASZZN010000032">
    <property type="protein sequence ID" value="MDM4019173.1"/>
    <property type="molecule type" value="Genomic_DNA"/>
</dbReference>
<keyword evidence="4" id="KW-0325">Glycoprotein</keyword>
<keyword evidence="3" id="KW-0472">Membrane</keyword>
<feature type="domain" description="Cadherin" evidence="5">
    <location>
        <begin position="903"/>
        <end position="996"/>
    </location>
</feature>
<reference evidence="6 7" key="1">
    <citation type="submission" date="2023-06" db="EMBL/GenBank/DDBJ databases">
        <title>Roseiconus lacunae JC819 isolated from Gulf of Mannar region, Tamil Nadu.</title>
        <authorList>
            <person name="Pk S."/>
            <person name="Ch S."/>
            <person name="Ch V.R."/>
        </authorList>
    </citation>
    <scope>NUCLEOTIDE SEQUENCE [LARGE SCALE GENOMIC DNA]</scope>
    <source>
        <strain evidence="6 7">JC819</strain>
    </source>
</reference>
<feature type="domain" description="Cadherin" evidence="5">
    <location>
        <begin position="1204"/>
        <end position="1296"/>
    </location>
</feature>
<feature type="domain" description="Cadherin" evidence="5">
    <location>
        <begin position="498"/>
        <end position="598"/>
    </location>
</feature>
<evidence type="ECO:0000259" key="5">
    <source>
        <dbReference type="PROSITE" id="PS50268"/>
    </source>
</evidence>
<dbReference type="PANTHER" id="PTHR24028:SF316">
    <property type="entry name" value="NEURAL-CADHERIN-LIKE"/>
    <property type="match status" value="1"/>
</dbReference>
<evidence type="ECO:0000256" key="2">
    <source>
        <dbReference type="ARBA" id="ARBA00022692"/>
    </source>
</evidence>
<feature type="domain" description="Cadherin" evidence="5">
    <location>
        <begin position="598"/>
        <end position="696"/>
    </location>
</feature>
<dbReference type="Proteomes" id="UP001239462">
    <property type="component" value="Unassembled WGS sequence"/>
</dbReference>
<feature type="domain" description="Cadherin" evidence="5">
    <location>
        <begin position="996"/>
        <end position="1096"/>
    </location>
</feature>
<dbReference type="Pfam" id="PF00028">
    <property type="entry name" value="Cadherin"/>
    <property type="match status" value="3"/>
</dbReference>
<dbReference type="PANTHER" id="PTHR24028">
    <property type="entry name" value="CADHERIN-87A"/>
    <property type="match status" value="1"/>
</dbReference>
<evidence type="ECO:0000256" key="4">
    <source>
        <dbReference type="ARBA" id="ARBA00023180"/>
    </source>
</evidence>
<feature type="domain" description="Cadherin" evidence="5">
    <location>
        <begin position="1103"/>
        <end position="1197"/>
    </location>
</feature>
<protein>
    <submittedName>
        <fullName evidence="6">Cadherin domain-containing protein</fullName>
    </submittedName>
</protein>
<dbReference type="SMART" id="SM00736">
    <property type="entry name" value="CADG"/>
    <property type="match status" value="8"/>
</dbReference>
<dbReference type="PRINTS" id="PR00205">
    <property type="entry name" value="CADHERIN"/>
</dbReference>
<dbReference type="SMART" id="SM00112">
    <property type="entry name" value="CA"/>
    <property type="match status" value="11"/>
</dbReference>
<evidence type="ECO:0000256" key="1">
    <source>
        <dbReference type="ARBA" id="ARBA00004167"/>
    </source>
</evidence>
<accession>A0ABT7PRP5</accession>
<feature type="domain" description="Cadherin" evidence="5">
    <location>
        <begin position="405"/>
        <end position="498"/>
    </location>
</feature>
<feature type="domain" description="Cadherin" evidence="5">
    <location>
        <begin position="703"/>
        <end position="797"/>
    </location>
</feature>
<evidence type="ECO:0000313" key="7">
    <source>
        <dbReference type="Proteomes" id="UP001239462"/>
    </source>
</evidence>
<organism evidence="6 7">
    <name type="scientific">Roseiconus lacunae</name>
    <dbReference type="NCBI Taxonomy" id="2605694"/>
    <lineage>
        <taxon>Bacteria</taxon>
        <taxon>Pseudomonadati</taxon>
        <taxon>Planctomycetota</taxon>
        <taxon>Planctomycetia</taxon>
        <taxon>Pirellulales</taxon>
        <taxon>Pirellulaceae</taxon>
        <taxon>Roseiconus</taxon>
    </lineage>
</organism>
<feature type="domain" description="Cadherin" evidence="5">
    <location>
        <begin position="1403"/>
        <end position="1496"/>
    </location>
</feature>
<evidence type="ECO:0000256" key="3">
    <source>
        <dbReference type="ARBA" id="ARBA00022989"/>
    </source>
</evidence>
<dbReference type="PROSITE" id="PS50268">
    <property type="entry name" value="CADHERIN_2"/>
    <property type="match status" value="11"/>
</dbReference>
<dbReference type="InterPro" id="IPR002126">
    <property type="entry name" value="Cadherin-like_dom"/>
</dbReference>
<dbReference type="InterPro" id="IPR015919">
    <property type="entry name" value="Cadherin-like_sf"/>
</dbReference>
<proteinExistence type="predicted"/>
<dbReference type="InterPro" id="IPR006644">
    <property type="entry name" value="Cadg"/>
</dbReference>
<dbReference type="InterPro" id="IPR050174">
    <property type="entry name" value="Protocadherin/Cadherin-CA"/>
</dbReference>
<comment type="caution">
    <text evidence="6">The sequence shown here is derived from an EMBL/GenBank/DDBJ whole genome shotgun (WGS) entry which is preliminary data.</text>
</comment>
<dbReference type="RefSeq" id="WP_289167236.1">
    <property type="nucleotide sequence ID" value="NZ_JASZZN010000032.1"/>
</dbReference>
<dbReference type="SUPFAM" id="SSF49313">
    <property type="entry name" value="Cadherin-like"/>
    <property type="match status" value="12"/>
</dbReference>
<dbReference type="CDD" id="cd11304">
    <property type="entry name" value="Cadherin_repeat"/>
    <property type="match status" value="8"/>
</dbReference>
<evidence type="ECO:0000313" key="6">
    <source>
        <dbReference type="EMBL" id="MDM4019173.1"/>
    </source>
</evidence>
<feature type="domain" description="Cadherin" evidence="5">
    <location>
        <begin position="796"/>
        <end position="896"/>
    </location>
</feature>
<feature type="domain" description="Cadherin" evidence="5">
    <location>
        <begin position="1303"/>
        <end position="1396"/>
    </location>
</feature>
<keyword evidence="2" id="KW-0812">Transmembrane</keyword>
<gene>
    <name evidence="6" type="ORF">QTN89_27205</name>
</gene>
<keyword evidence="7" id="KW-1185">Reference proteome</keyword>
<sequence>MRQVTKALISLVKPQRLASNRHRIASRRGRKARLEALESRRVLAATVASFTPTPSGFVAELSEEIDASKINLYDSENGLAGDADVTVTGASGGAVEGSLIIDGTTLTFVATGDALPADTYTVTLRSAADGFTDLADGELLDGDNNSTAGGNFVDTFTVTTPGTLTVGLPDVVRGPTQAIQVPASESGTALPPGLPIQLSDADGVTSVTLTIEFDPDLLDISSVQLGTDAPSGSQVQANLDTPGVATISFFSVGPMSAGQADIIDIIASVPEDATYGAMQAIEITAIEVNAGALTANTDDAIQVVAFPGDANRNQRYDAEDARLISRVGVELDSGFVFNDPTATSASTMLYPTIDPMLIGDVSGNGELSPLDSSDLLRQVVGLSTPNIPDLPDAQAPTAVALSEDTINDSVAIGTTVGTFSTTDPDSGDTHTYTLVSGSGSTDNSSFTISGNSLVTAANFDASVDDELTIRVRSTDSTGRFIEETFTITVEHNNSAPTAIAIDSTSVPENSATGTTVGTLSTTDPDSGDTHTYAIVSIDGNTSSNVFTISGNTLQVGTALDFETKASYSVVISSTDAGGLSTTQTFTITVSDVNEAPTAIALSNSTVGDNAVSGTVVGTLTSTDVDASDTFTYSLVSGTGDTDNASFAIDGDDLVTAATIDFSSQSSYSVRVRTTDSGGATFEQVFTITQGNSAPSAIALSSDTVAENSNTSTTVGTLSTTDSNSGDTHTYTLVSGDGDDDNGSFTISGDSLITTESFDFETQETYTIRVRSTDSTSLFVEQVLTITVTDVNEAATTITLDHSSVADGEASGTTVGTFSSDDPDSGDTLTYTLVSGTGDTDNASFTISNGQLVTAFVADQATKSSYSVRVQVEDAGGLTTEETFTITVTSTNVAPTAVALSSNTVAEDATAGTAIGTLSTTDANATDVFTYTLVAGTGDTDNASFTISGDELQLDTTLDFETKSSYTVRVRSTDPFGLFVEDTFTITVTDVNEDPSTLAIDSATVANGAASGTTVGAFSVTDPDTGDTVTYTLVAGDGDDDNASFTISGSDLVTAFNADFFQKSSYTVRVRATDSGGLFTEEEIAITVTESNVAPTAIALSANSIAENSASGTTIGTFTTTDANTSDTHTYTLVSGTGDDDNASFTIDGDELKLAIVPDFETKSTYTIRVRSTDSGSLMVEETFTINVTDVNEAATTLTLGANHVADGEASGTTVGAFANDDPDQGDTFTYTLVSGTGDDDNASFTISGDELVTAFAADQATKSTYSVLVQVEDAGGLTTQQSFTINITAANTAPTAIVLSTNTVAEDAASGTDVGTLTATDANGDDTHTFELVAGTGDTDNASFTIDGDTLQTATTLDFETQSSYSVRVRATDNFGGTFEETFTITVTDVNEAPSNLALSFSTIADGESSGTDIGDFSADDPDSGDTITYSLVAGTGDTDNSAFSVAGGTLTITEAVDDAIQSMYSIRVRAEDAGGLFTEEVITINVTEANVAPTAIALSSSTVTIGDPSGTTVGDFSATDANASDDHTYTLVAGTGDTDNAMFTIEDGQLKTAAVIPGGAPATYSIRVQAEDHYGLTFEQVLTITVQ</sequence>
<keyword evidence="3" id="KW-1133">Transmembrane helix</keyword>